<proteinExistence type="predicted"/>
<protein>
    <submittedName>
        <fullName evidence="1">SusD/RagB family nutrient-binding outer membrane lipoprotein</fullName>
    </submittedName>
</protein>
<keyword evidence="1" id="KW-0449">Lipoprotein</keyword>
<accession>A0AC61NGG1</accession>
<evidence type="ECO:0000313" key="1">
    <source>
        <dbReference type="EMBL" id="QZE14728.1"/>
    </source>
</evidence>
<sequence length="659" mass="72558">MKRLSIYIIAMVVGLLSSCTNDFESINSNPNTSNTIDPGYQFVGIQLSYAGGGAEEWRGNLIMSGPLSGVMQDAYTSGEGYSTSNSFASAKWGSMYTGAIKNVRDMLNKMEAANTDGSYDAKIAEGRIFQVICFQRLTDMYGDIPYFEGGHGYDDRVFYPVYDKQEDIYKDFVKELKESRNILMETESVTFDATGDIIYGHLGSVERSHAWAKLANSMLLRIGMRASSADEPWARGVVEEAVSNTVGFIETLDVKNDAAMITHSSVGGPWGSHENGSGSAINGKTGGFAYSYLGDEYLHRAQQMEDPRLFYVGAQLMQNKSGDYVAWTGQTYFNPFEEAARPGEAWKPVSFVTARGANQSEGFRGQYIVKDGEKQSTVFASYFISESDFDIDPSTGKAKLDADSIQYQILCGMNPGSIGSRTAPTIIFGGDETYFILAEAKAKWGIGEGDALTLLKKADRLALEKYPITLDPVNDGTPGKYMSLYAQSTGDTRSYGQLTEDYLAKITEASVQTIQIERWKSLVINGYEAFALWNRTNLNYTTNGDAATTNIPYNEVGETRGTIDLPVYDKEDITVAGLEAISTPTSYDPSVFPTTEFKSVESHDGGDTEGNRPRRLDYPNSERTVNSTNVEAAIQRQQSVYGYKAGQFITAKMWISKKD</sequence>
<keyword evidence="2" id="KW-1185">Reference proteome</keyword>
<gene>
    <name evidence="1" type="ORF">K4L44_02390</name>
</gene>
<dbReference type="EMBL" id="CP081303">
    <property type="protein sequence ID" value="QZE14728.1"/>
    <property type="molecule type" value="Genomic_DNA"/>
</dbReference>
<dbReference type="Proteomes" id="UP000826212">
    <property type="component" value="Chromosome"/>
</dbReference>
<name>A0AC61NGG1_9BACT</name>
<organism evidence="1 2">
    <name type="scientific">Halosquirtibacter laminarini</name>
    <dbReference type="NCBI Taxonomy" id="3374600"/>
    <lineage>
        <taxon>Bacteria</taxon>
        <taxon>Pseudomonadati</taxon>
        <taxon>Bacteroidota</taxon>
        <taxon>Bacteroidia</taxon>
        <taxon>Marinilabiliales</taxon>
        <taxon>Prolixibacteraceae</taxon>
        <taxon>Halosquirtibacter</taxon>
    </lineage>
</organism>
<reference evidence="1" key="1">
    <citation type="submission" date="2021-08" db="EMBL/GenBank/DDBJ databases">
        <title>Novel anaerobic bacterium isolated from sea squirt in East Sea, Republic of Korea.</title>
        <authorList>
            <person name="Nguyen T.H."/>
            <person name="Li Z."/>
            <person name="Lee Y.-J."/>
            <person name="Ko J."/>
            <person name="Kim S.-G."/>
        </authorList>
    </citation>
    <scope>NUCLEOTIDE SEQUENCE</scope>
    <source>
        <strain evidence="1">KCTC 25031</strain>
    </source>
</reference>
<evidence type="ECO:0000313" key="2">
    <source>
        <dbReference type="Proteomes" id="UP000826212"/>
    </source>
</evidence>